<sequence length="1763" mass="187163">MFSLETLVTKGYLIASLALVTLIAGCGGSDTFKKPEEKTVTIGEHVVPAGSVCAGVVGATLIDIQVSESVSVDSDAGNTDNYMTQLCEISGVFENRKLHLPAINSGYRIQWIIVGDVVVTGSSAGFVVEDGYVLKAREGASLTIGDGADFDVGFRGVPPRTGGHAISRDFDVGLRIEPYQSGGTWNGLTLSGGDANYSQLKVEKLVLMGGSLTITNVNDENTLSHSFKTIQIVDSPASALNIINSAIDLDEVAIVNAGAAALDVIGPALPRFKRSLFHTTADNAISVEPSLLASPGLAKPADSHSRLVLVNSSILGAGSMDSVSASGIAVSTGDSAVLRVFNSVVLGFNACFDSLAAGAQLRNVALACDVLTAGETGQQSDAGKGIYFLSVEPGVALFDGFTIPALDVQSRDYFPFDVGGDSEFPDIDLADPFYQGALDAGRFFGFLTSESDTGETLMNIGFALYQGDPSERWYVGNDIGIEIVLPVPVSAYCGGLGSLSSARRNVSGESARICVLARGLALDGLNAFVADNPDTEADESGRVVWVVSENIVVGDGNPDEDTSSFTLDAGARLLFFKGVGIVVNRDGQFVVEGTATEPVVLSSFDTDFALAEGILKSTGEVDDDNRDIREPVFNSEWRGVVVNGSAPNNRCNGETPAEAPCLVDGEFTHGGDDNTRVNTRIQHMHVYEADVGLTLNSVSAASALDHLVLGMNVVGGLIIDGGAPSVRDSRILDNAFGGIHWKNGYTGVISKTVVSASRNQSVTDPLDNSALYNTVDNIASPLVFGESHSADSSVSPRSNPLLANVTLVYESTLLQYSNRQILHGFGPQLGLRLANGSGVNIYNSIISASDACIDIADAETREFLMSHSHFKNVFFDCEAAAMAELVDSETDFTTPVLQSTVLHNTHSGRARTLASQVDELFTARYFATKAFGPSDVLIYDTSAIGASQSTHAPIDTQAYPTEVLQQTTYYGAVPYEHKVRTSLCSSDPLGLPDCTEESYLEGTACSLSTFPTCTPSVILSGQACVVRAPVSDTAPSFYMLRLSISYGDFPEAYYPECTAEQINNYNPLTGVISGSDSICYIPRYVDLNDGYKSGDSGTIANYEQAYFDNQSPGCKPKLAACSSDNPVFPCFNGDDPLTPASLQIDGDTAIANCASDISSLCIEFTALGTPEKIQFANGHSMAYVDRSLFADRCDGVDNYPCVNIFPDANTFASVWLNPLVQVPSCIEQPDATTCAEFLKSEEGVFNLNIKGPAPLAICDNAGTTFPCLLLTNNSVERVEIDVSNSIPVCRDGEDFNVCLMLDDSLNPGYFKRNGRETNVLLSDFLNWPAECGQSPQPVCINRVFGIDNIVTVFLSNDERFTLAERTLPACKDNGDTAPCVVFDDDGALIGILTNDQVFSIAQYFSLSATVGIPECDDATGPLPCLLINGDLGPFRLLLDAEHSALFACSINSATPCFSTEASDNFNSGNITITTAAGQITLGDFAEDEGIDLTPTPEPDSVAIPLCTEGAGPMPCVIVNPSLGIYRLPLTQDHLLFACNISSVQPCFTSEVTENFTDLNIQINTPDGAVNLRVFAENEGINLAPEPEPDPVPIALCTDGAGPMPCVIVNPSLGIYRLPLTQNHLLFACNINPAQPCFTSEVTENFTDLNIQINTPDGAVNLRVFAENEGINLVPEPEPDPVSIALCTDGAGPMPCVIVNPSLGIYRLPLTQNHLLFACNINPAQPCFTSEVTENFTDLNIQISTADGEVSLRAFAKKEGITLH</sequence>
<proteinExistence type="predicted"/>
<dbReference type="STRING" id="377629.TERTU_2882"/>
<evidence type="ECO:0000313" key="2">
    <source>
        <dbReference type="Proteomes" id="UP000009080"/>
    </source>
</evidence>
<keyword evidence="1" id="KW-0449">Lipoprotein</keyword>
<dbReference type="KEGG" id="ttu:TERTU_2882"/>
<protein>
    <submittedName>
        <fullName evidence="1">Lipoprotein</fullName>
    </submittedName>
</protein>
<keyword evidence="2" id="KW-1185">Reference proteome</keyword>
<organism evidence="1 2">
    <name type="scientific">Teredinibacter turnerae (strain ATCC 39867 / T7901)</name>
    <dbReference type="NCBI Taxonomy" id="377629"/>
    <lineage>
        <taxon>Bacteria</taxon>
        <taxon>Pseudomonadati</taxon>
        <taxon>Pseudomonadota</taxon>
        <taxon>Gammaproteobacteria</taxon>
        <taxon>Cellvibrionales</taxon>
        <taxon>Cellvibrionaceae</taxon>
        <taxon>Teredinibacter</taxon>
    </lineage>
</organism>
<gene>
    <name evidence="1" type="ordered locus">TERTU_2882</name>
</gene>
<accession>C5BN99</accession>
<dbReference type="eggNOG" id="COG2182">
    <property type="taxonomic scope" value="Bacteria"/>
</dbReference>
<dbReference type="Proteomes" id="UP000009080">
    <property type="component" value="Chromosome"/>
</dbReference>
<dbReference type="RefSeq" id="WP_015817281.1">
    <property type="nucleotide sequence ID" value="NC_012997.1"/>
</dbReference>
<evidence type="ECO:0000313" key="1">
    <source>
        <dbReference type="EMBL" id="ACR11169.1"/>
    </source>
</evidence>
<dbReference type="EMBL" id="CP001614">
    <property type="protein sequence ID" value="ACR11169.1"/>
    <property type="molecule type" value="Genomic_DNA"/>
</dbReference>
<name>C5BN99_TERTT</name>
<reference evidence="1 2" key="1">
    <citation type="journal article" date="2009" name="PLoS ONE">
        <title>The complete genome of Teredinibacter turnerae T7901: an intracellular endosymbiont of marine wood-boring bivalves (shipworms).</title>
        <authorList>
            <person name="Yang J.C."/>
            <person name="Madupu R."/>
            <person name="Durkin A.S."/>
            <person name="Ekborg N.A."/>
            <person name="Pedamallu C.S."/>
            <person name="Hostetler J.B."/>
            <person name="Radune D."/>
            <person name="Toms B.S."/>
            <person name="Henrissat B."/>
            <person name="Coutinho P.M."/>
            <person name="Schwarz S."/>
            <person name="Field L."/>
            <person name="Trindade-Silva A.E."/>
            <person name="Soares C.A.G."/>
            <person name="Elshahawi S."/>
            <person name="Hanora A."/>
            <person name="Schmidt E.W."/>
            <person name="Haygood M.G."/>
            <person name="Posfai J."/>
            <person name="Benner J."/>
            <person name="Madinger C."/>
            <person name="Nove J."/>
            <person name="Anton B."/>
            <person name="Chaudhary K."/>
            <person name="Foster J."/>
            <person name="Holman A."/>
            <person name="Kumar S."/>
            <person name="Lessard P.A."/>
            <person name="Luyten Y.A."/>
            <person name="Slatko B."/>
            <person name="Wood N."/>
            <person name="Wu B."/>
            <person name="Teplitski M."/>
            <person name="Mougous J.D."/>
            <person name="Ward N."/>
            <person name="Eisen J.A."/>
            <person name="Badger J.H."/>
            <person name="Distel D.L."/>
        </authorList>
    </citation>
    <scope>NUCLEOTIDE SEQUENCE [LARGE SCALE GENOMIC DNA]</scope>
    <source>
        <strain evidence="2">ATCC 39867 / T7901</strain>
    </source>
</reference>
<dbReference type="HOGENOM" id="CLU_239033_0_0_6"/>